<dbReference type="AlphaFoldDB" id="A0A9X8T1K9"/>
<sequence length="38" mass="4658">MDFFTSLLKTYEKAELADLVDHQKKIMSRFYCRFIIRV</sequence>
<reference evidence="1 2" key="1">
    <citation type="submission" date="2018-06" db="EMBL/GenBank/DDBJ databases">
        <authorList>
            <consortium name="Pathogen Informatics"/>
            <person name="Doyle S."/>
        </authorList>
    </citation>
    <scope>NUCLEOTIDE SEQUENCE [LARGE SCALE GENOMIC DNA]</scope>
    <source>
        <strain evidence="1 2">NCTC11564</strain>
    </source>
</reference>
<gene>
    <name evidence="1" type="ORF">NCTC11564_00247</name>
</gene>
<protein>
    <submittedName>
        <fullName evidence="1">CRISPR-associated protein, Csd1 family</fullName>
    </submittedName>
</protein>
<accession>A0A9X8T1K9</accession>
<evidence type="ECO:0000313" key="1">
    <source>
        <dbReference type="EMBL" id="SUN61758.1"/>
    </source>
</evidence>
<dbReference type="Proteomes" id="UP000254559">
    <property type="component" value="Unassembled WGS sequence"/>
</dbReference>
<evidence type="ECO:0000313" key="2">
    <source>
        <dbReference type="Proteomes" id="UP000254559"/>
    </source>
</evidence>
<dbReference type="EMBL" id="UHFO01000001">
    <property type="protein sequence ID" value="SUN61758.1"/>
    <property type="molecule type" value="Genomic_DNA"/>
</dbReference>
<proteinExistence type="predicted"/>
<comment type="caution">
    <text evidence="1">The sequence shown here is derived from an EMBL/GenBank/DDBJ whole genome shotgun (WGS) entry which is preliminary data.</text>
</comment>
<organism evidence="1 2">
    <name type="scientific">Streptococcus dysgalactiae subsp. equisimilis</name>
    <name type="common">Streptococcus equisimilis</name>
    <dbReference type="NCBI Taxonomy" id="119602"/>
    <lineage>
        <taxon>Bacteria</taxon>
        <taxon>Bacillati</taxon>
        <taxon>Bacillota</taxon>
        <taxon>Bacilli</taxon>
        <taxon>Lactobacillales</taxon>
        <taxon>Streptococcaceae</taxon>
        <taxon>Streptococcus</taxon>
    </lineage>
</organism>
<name>A0A9X8T1K9_STREQ</name>